<sequence>MRDYRIEQKDSFTSHFKEEINQIKNSQFVNQQSINDQLHIVKGLIRDIEDMRVSLSLDGYGLVSAYISAHGINKHDLLQVINVNKDKFTTDAINEAPEVLTYEDFTSLIFVHRIEKDDDCYLFEFMFTEFFDAMDKSPKLKQSMSKLTDDLFPGLQKYNATYDEFGDITSMEQIYEKPRLV</sequence>
<dbReference type="RefSeq" id="WP_088074910.1">
    <property type="nucleotide sequence ID" value="NZ_JAHQCR010000088.1"/>
</dbReference>
<gene>
    <name evidence="1" type="ORF">KS407_22220</name>
</gene>
<organism evidence="1 2">
    <name type="scientific">Evansella alkalicola</name>
    <dbReference type="NCBI Taxonomy" id="745819"/>
    <lineage>
        <taxon>Bacteria</taxon>
        <taxon>Bacillati</taxon>
        <taxon>Bacillota</taxon>
        <taxon>Bacilli</taxon>
        <taxon>Bacillales</taxon>
        <taxon>Bacillaceae</taxon>
        <taxon>Evansella</taxon>
    </lineage>
</organism>
<accession>A0ABS6JZX7</accession>
<reference evidence="1 2" key="1">
    <citation type="submission" date="2021-06" db="EMBL/GenBank/DDBJ databases">
        <title>Bacillus sp. RD4P76, an endophyte from a halophyte.</title>
        <authorList>
            <person name="Sun J.-Q."/>
        </authorList>
    </citation>
    <scope>NUCLEOTIDE SEQUENCE [LARGE SCALE GENOMIC DNA]</scope>
    <source>
        <strain evidence="1 2">JCM 17098</strain>
    </source>
</reference>
<dbReference type="EMBL" id="JAHQCR010000088">
    <property type="protein sequence ID" value="MBU9724144.1"/>
    <property type="molecule type" value="Genomic_DNA"/>
</dbReference>
<evidence type="ECO:0000313" key="2">
    <source>
        <dbReference type="Proteomes" id="UP000790580"/>
    </source>
</evidence>
<comment type="caution">
    <text evidence="1">The sequence shown here is derived from an EMBL/GenBank/DDBJ whole genome shotgun (WGS) entry which is preliminary data.</text>
</comment>
<dbReference type="Proteomes" id="UP000790580">
    <property type="component" value="Unassembled WGS sequence"/>
</dbReference>
<keyword evidence="2" id="KW-1185">Reference proteome</keyword>
<name>A0ABS6JZX7_9BACI</name>
<protein>
    <submittedName>
        <fullName evidence="1">Uncharacterized protein</fullName>
    </submittedName>
</protein>
<proteinExistence type="predicted"/>
<evidence type="ECO:0000313" key="1">
    <source>
        <dbReference type="EMBL" id="MBU9724144.1"/>
    </source>
</evidence>